<dbReference type="InterPro" id="IPR045582">
    <property type="entry name" value="Trehalase-like_N"/>
</dbReference>
<evidence type="ECO:0000313" key="4">
    <source>
        <dbReference type="EMBL" id="MBJ7595088.1"/>
    </source>
</evidence>
<dbReference type="Proteomes" id="UP000606991">
    <property type="component" value="Unassembled WGS sequence"/>
</dbReference>
<dbReference type="GO" id="GO:0005993">
    <property type="term" value="P:trehalose catabolic process"/>
    <property type="evidence" value="ECO:0007669"/>
    <property type="project" value="TreeGrafter"/>
</dbReference>
<evidence type="ECO:0000259" key="3">
    <source>
        <dbReference type="Pfam" id="PF19291"/>
    </source>
</evidence>
<dbReference type="PANTHER" id="PTHR31616:SF10">
    <property type="entry name" value="TREHALASE"/>
    <property type="match status" value="1"/>
</dbReference>
<evidence type="ECO:0000256" key="1">
    <source>
        <dbReference type="SAM" id="MobiDB-lite"/>
    </source>
</evidence>
<feature type="domain" description="GH15-like" evidence="2">
    <location>
        <begin position="243"/>
        <end position="608"/>
    </location>
</feature>
<gene>
    <name evidence="4" type="ORF">JF886_09550</name>
</gene>
<dbReference type="Gene3D" id="1.50.10.10">
    <property type="match status" value="1"/>
</dbReference>
<dbReference type="InterPro" id="IPR012341">
    <property type="entry name" value="6hp_glycosidase-like_sf"/>
</dbReference>
<reference evidence="4 5" key="1">
    <citation type="submission" date="2020-10" db="EMBL/GenBank/DDBJ databases">
        <title>Ca. Dormibacterota MAGs.</title>
        <authorList>
            <person name="Montgomery K."/>
        </authorList>
    </citation>
    <scope>NUCLEOTIDE SEQUENCE [LARGE SCALE GENOMIC DNA]</scope>
    <source>
        <strain evidence="4">SC8812_S17_18</strain>
    </source>
</reference>
<sequence>MAALAAHPVSTGFERTGGYLPIAAYGLIGDCRSAALVGADGSIDWLCLPRFDDPSLFGRILDARRGGFWQICPVDEYRVEQRYRDRNNILETIFSTASGTVVLTDFMPVDDETIELHARPHREPRVVRIAECLFGTVTMRHQFKPAPEYASVRTRFHASGFRLHANTADLHVCLQSSVPLTRATERWRMRAGDEIAVALRSDRRGTCVNAHREWSVEHARDLTRITQEFWWRWIDRCNYQGPYQRPVVRSALALKLMTYAPTGAMVAAPTTSLPEELGGERNWDYRFTWLRDASFTLYAFFQVGMVEEANAFFSWLMRIGLGRRGTDVANLYTLDGVPHADELELEQLSGYRDSAPVRIGNGAINQLQLDIYGELLDSAYLFARFGGGISRSLWDELRAVVDLAIDRWELPDASIWEVRGHDSHYTYSKMMCWVAVDRGLRIARRFGLAHDAARWRKARRDIHRAVTQRGYSTGLRSFTQVLDSENLDASLLRMTQVRFLRDSDPRLLSTIEAISDHLGDGVLVHRYDLANTEDGLEGGEGGFLLCSFWLADALAHVGRLEDAQRWLEKLLALASPLGLYAEEADNRTGEFLGNFPQAFTHMALIGAAVNIERARHRTLGVRGLRGARTGGAAAPPRRSRSGRRPVAPWPRSRPA</sequence>
<organism evidence="4 5">
    <name type="scientific">Candidatus Aeolococcus gillhamiae</name>
    <dbReference type="NCBI Taxonomy" id="3127015"/>
    <lineage>
        <taxon>Bacteria</taxon>
        <taxon>Bacillati</taxon>
        <taxon>Candidatus Dormiibacterota</taxon>
        <taxon>Candidatus Dormibacteria</taxon>
        <taxon>Candidatus Aeolococcales</taxon>
        <taxon>Candidatus Aeolococcaceae</taxon>
        <taxon>Candidatus Aeolococcus</taxon>
    </lineage>
</organism>
<dbReference type="GO" id="GO:0015927">
    <property type="term" value="F:trehalase activity"/>
    <property type="evidence" value="ECO:0007669"/>
    <property type="project" value="TreeGrafter"/>
</dbReference>
<dbReference type="RefSeq" id="WP_337311865.1">
    <property type="nucleotide sequence ID" value="NZ_JAEKNS010000100.1"/>
</dbReference>
<evidence type="ECO:0000259" key="2">
    <source>
        <dbReference type="Pfam" id="PF00723"/>
    </source>
</evidence>
<dbReference type="AlphaFoldDB" id="A0A934K3T4"/>
<dbReference type="PANTHER" id="PTHR31616">
    <property type="entry name" value="TREHALASE"/>
    <property type="match status" value="1"/>
</dbReference>
<feature type="region of interest" description="Disordered" evidence="1">
    <location>
        <begin position="625"/>
        <end position="655"/>
    </location>
</feature>
<proteinExistence type="predicted"/>
<dbReference type="InterPro" id="IPR011613">
    <property type="entry name" value="GH15-like"/>
</dbReference>
<protein>
    <submittedName>
        <fullName evidence="4">Glycoside hydrolase family 15 protein</fullName>
    </submittedName>
</protein>
<dbReference type="SUPFAM" id="SSF48208">
    <property type="entry name" value="Six-hairpin glycosidases"/>
    <property type="match status" value="1"/>
</dbReference>
<feature type="compositionally biased region" description="Low complexity" evidence="1">
    <location>
        <begin position="625"/>
        <end position="636"/>
    </location>
</feature>
<name>A0A934K3T4_9BACT</name>
<comment type="caution">
    <text evidence="4">The sequence shown here is derived from an EMBL/GenBank/DDBJ whole genome shotgun (WGS) entry which is preliminary data.</text>
</comment>
<dbReference type="EMBL" id="JAEKNS010000100">
    <property type="protein sequence ID" value="MBJ7595088.1"/>
    <property type="molecule type" value="Genomic_DNA"/>
</dbReference>
<keyword evidence="4" id="KW-0378">Hydrolase</keyword>
<dbReference type="Pfam" id="PF19291">
    <property type="entry name" value="TREH_N"/>
    <property type="match status" value="1"/>
</dbReference>
<feature type="domain" description="Trehalase-like N-terminal" evidence="3">
    <location>
        <begin position="21"/>
        <end position="175"/>
    </location>
</feature>
<dbReference type="Pfam" id="PF00723">
    <property type="entry name" value="Glyco_hydro_15"/>
    <property type="match status" value="1"/>
</dbReference>
<accession>A0A934K3T4</accession>
<evidence type="ECO:0000313" key="5">
    <source>
        <dbReference type="Proteomes" id="UP000606991"/>
    </source>
</evidence>
<dbReference type="InterPro" id="IPR008928">
    <property type="entry name" value="6-hairpin_glycosidase_sf"/>
</dbReference>